<dbReference type="InterPro" id="IPR046778">
    <property type="entry name" value="UPF0758_N"/>
</dbReference>
<dbReference type="Pfam" id="PF20582">
    <property type="entry name" value="UPF0758_N"/>
    <property type="match status" value="1"/>
</dbReference>
<dbReference type="InterPro" id="IPR006628">
    <property type="entry name" value="PUR-bd_fam"/>
</dbReference>
<dbReference type="RefSeq" id="WP_090886023.1">
    <property type="nucleotide sequence ID" value="NZ_FOGG01000020.1"/>
</dbReference>
<dbReference type="Gene3D" id="3.10.450.700">
    <property type="match status" value="1"/>
</dbReference>
<dbReference type="EMBL" id="FOGG01000020">
    <property type="protein sequence ID" value="SER90982.1"/>
    <property type="molecule type" value="Genomic_DNA"/>
</dbReference>
<organism evidence="4 5">
    <name type="scientific">Pedobacter rhizosphaerae</name>
    <dbReference type="NCBI Taxonomy" id="390241"/>
    <lineage>
        <taxon>Bacteria</taxon>
        <taxon>Pseudomonadati</taxon>
        <taxon>Bacteroidota</taxon>
        <taxon>Sphingobacteriia</taxon>
        <taxon>Sphingobacteriales</taxon>
        <taxon>Sphingobacteriaceae</taxon>
        <taxon>Pedobacter</taxon>
    </lineage>
</organism>
<gene>
    <name evidence="4" type="ORF">SAMN04488023_12045</name>
</gene>
<keyword evidence="2" id="KW-0238">DNA-binding</keyword>
<dbReference type="STRING" id="390241.SAMN04488023_12045"/>
<sequence length="192" mass="21240">MKTNILTSESFSRGRKNYYLDYKQARNRSNYISLTLSEAQLGSGFVRQSIPVFEEDFEVFIGSLCSLLAAVAHFGKKYESVQDMWASRQSSFGEMGSGIKGMEERERPREKMLERGSAMMTDTELLAMLIGSGTPNESAIDLAHRILQSVEWRLGGLAALDFPGLCRFAGMGIAKSSSIMAAMELGRRLGSL</sequence>
<evidence type="ECO:0000259" key="3">
    <source>
        <dbReference type="Pfam" id="PF20582"/>
    </source>
</evidence>
<name>A0A1H9T140_9SPHI</name>
<dbReference type="InterPro" id="IPR001405">
    <property type="entry name" value="UPF0758"/>
</dbReference>
<evidence type="ECO:0000313" key="5">
    <source>
        <dbReference type="Proteomes" id="UP000199572"/>
    </source>
</evidence>
<dbReference type="AlphaFoldDB" id="A0A1H9T140"/>
<accession>A0A1H9T140</accession>
<evidence type="ECO:0000256" key="1">
    <source>
        <dbReference type="ARBA" id="ARBA00009251"/>
    </source>
</evidence>
<proteinExistence type="inferred from homology"/>
<dbReference type="GO" id="GO:0032422">
    <property type="term" value="F:purine-rich negative regulatory element binding"/>
    <property type="evidence" value="ECO:0007669"/>
    <property type="project" value="InterPro"/>
</dbReference>
<dbReference type="GO" id="GO:0000977">
    <property type="term" value="F:RNA polymerase II transcription regulatory region sequence-specific DNA binding"/>
    <property type="evidence" value="ECO:0007669"/>
    <property type="project" value="InterPro"/>
</dbReference>
<comment type="similarity">
    <text evidence="1">Belongs to the PUR DNA-binding protein family.</text>
</comment>
<dbReference type="Pfam" id="PF11680">
    <property type="entry name" value="DUF3276"/>
    <property type="match status" value="1"/>
</dbReference>
<feature type="domain" description="UPF0758" evidence="3">
    <location>
        <begin position="99"/>
        <end position="176"/>
    </location>
</feature>
<dbReference type="PANTHER" id="PTHR30471">
    <property type="entry name" value="DNA REPAIR PROTEIN RADC"/>
    <property type="match status" value="1"/>
</dbReference>
<evidence type="ECO:0000256" key="2">
    <source>
        <dbReference type="ARBA" id="ARBA00023125"/>
    </source>
</evidence>
<keyword evidence="5" id="KW-1185">Reference proteome</keyword>
<reference evidence="4 5" key="1">
    <citation type="submission" date="2016-10" db="EMBL/GenBank/DDBJ databases">
        <authorList>
            <person name="de Groot N.N."/>
        </authorList>
    </citation>
    <scope>NUCLEOTIDE SEQUENCE [LARGE SCALE GENOMIC DNA]</scope>
    <source>
        <strain evidence="4 5">DSM 18610</strain>
    </source>
</reference>
<evidence type="ECO:0000313" key="4">
    <source>
        <dbReference type="EMBL" id="SER90982.1"/>
    </source>
</evidence>
<dbReference type="Proteomes" id="UP000199572">
    <property type="component" value="Unassembled WGS sequence"/>
</dbReference>
<dbReference type="PANTHER" id="PTHR30471:SF3">
    <property type="entry name" value="UPF0758 PROTEIN YEES-RELATED"/>
    <property type="match status" value="1"/>
</dbReference>
<protein>
    <recommendedName>
        <fullName evidence="3">UPF0758 domain-containing protein</fullName>
    </recommendedName>
</protein>
<dbReference type="OrthoDB" id="798376at2"/>